<proteinExistence type="predicted"/>
<dbReference type="Proteomes" id="UP000281431">
    <property type="component" value="Unassembled WGS sequence"/>
</dbReference>
<evidence type="ECO:0000259" key="6">
    <source>
        <dbReference type="PROSITE" id="PS51085"/>
    </source>
</evidence>
<evidence type="ECO:0000256" key="1">
    <source>
        <dbReference type="ARBA" id="ARBA00022714"/>
    </source>
</evidence>
<organism evidence="7 8">
    <name type="scientific">Natrarchaeobius chitinivorans</name>
    <dbReference type="NCBI Taxonomy" id="1679083"/>
    <lineage>
        <taxon>Archaea</taxon>
        <taxon>Methanobacteriati</taxon>
        <taxon>Methanobacteriota</taxon>
        <taxon>Stenosarchaea group</taxon>
        <taxon>Halobacteria</taxon>
        <taxon>Halobacteriales</taxon>
        <taxon>Natrialbaceae</taxon>
        <taxon>Natrarchaeobius</taxon>
    </lineage>
</organism>
<keyword evidence="3" id="KW-0560">Oxidoreductase</keyword>
<name>A0A3N6MEY0_NATCH</name>
<keyword evidence="4" id="KW-0408">Iron</keyword>
<dbReference type="InterPro" id="IPR051452">
    <property type="entry name" value="Diverse_Oxidoreductases"/>
</dbReference>
<dbReference type="InterPro" id="IPR012675">
    <property type="entry name" value="Beta-grasp_dom_sf"/>
</dbReference>
<dbReference type="PANTHER" id="PTHR44379">
    <property type="entry name" value="OXIDOREDUCTASE WITH IRON-SULFUR SUBUNIT"/>
    <property type="match status" value="1"/>
</dbReference>
<dbReference type="AlphaFoldDB" id="A0A3N6MEY0"/>
<evidence type="ECO:0000313" key="7">
    <source>
        <dbReference type="EMBL" id="RQH02479.1"/>
    </source>
</evidence>
<evidence type="ECO:0000256" key="2">
    <source>
        <dbReference type="ARBA" id="ARBA00022723"/>
    </source>
</evidence>
<dbReference type="InterPro" id="IPR036010">
    <property type="entry name" value="2Fe-2S_ferredoxin-like_sf"/>
</dbReference>
<dbReference type="SUPFAM" id="SSF47741">
    <property type="entry name" value="CO dehydrogenase ISP C-domain like"/>
    <property type="match status" value="1"/>
</dbReference>
<dbReference type="SUPFAM" id="SSF54292">
    <property type="entry name" value="2Fe-2S ferredoxin-like"/>
    <property type="match status" value="1"/>
</dbReference>
<evidence type="ECO:0000313" key="8">
    <source>
        <dbReference type="Proteomes" id="UP000281431"/>
    </source>
</evidence>
<keyword evidence="2" id="KW-0479">Metal-binding</keyword>
<dbReference type="FunFam" id="3.10.20.30:FF:000020">
    <property type="entry name" value="Xanthine dehydrogenase iron-sulfur subunit"/>
    <property type="match status" value="1"/>
</dbReference>
<dbReference type="InterPro" id="IPR036884">
    <property type="entry name" value="2Fe-2S-bd_dom_sf"/>
</dbReference>
<dbReference type="PROSITE" id="PS51085">
    <property type="entry name" value="2FE2S_FER_2"/>
    <property type="match status" value="1"/>
</dbReference>
<dbReference type="InterPro" id="IPR001041">
    <property type="entry name" value="2Fe-2S_ferredoxin-type"/>
</dbReference>
<dbReference type="InterPro" id="IPR002888">
    <property type="entry name" value="2Fe-2S-bd"/>
</dbReference>
<dbReference type="GO" id="GO:0016491">
    <property type="term" value="F:oxidoreductase activity"/>
    <property type="evidence" value="ECO:0007669"/>
    <property type="project" value="UniProtKB-KW"/>
</dbReference>
<dbReference type="FunFam" id="1.10.150.120:FF:000003">
    <property type="entry name" value="Carbon monoxide dehydrogenase, small subunit"/>
    <property type="match status" value="1"/>
</dbReference>
<dbReference type="PROSITE" id="PS00197">
    <property type="entry name" value="2FE2S_FER_1"/>
    <property type="match status" value="1"/>
</dbReference>
<evidence type="ECO:0000256" key="3">
    <source>
        <dbReference type="ARBA" id="ARBA00023002"/>
    </source>
</evidence>
<evidence type="ECO:0000256" key="5">
    <source>
        <dbReference type="ARBA" id="ARBA00023014"/>
    </source>
</evidence>
<dbReference type="CDD" id="cd00207">
    <property type="entry name" value="fer2"/>
    <property type="match status" value="1"/>
</dbReference>
<sequence length="164" mass="17521">MTELTLTVNGESHTIDVDPSKPLVDVLRDDLGLTGTKKGCSTGVCGACTVRIDDEPRKACMHIAGMADGKSIQTVEDLADDGDLHPVQEAFLEEFSLQCGFCTPGFVMSTVALLEENSDPTDEEIETALHGNTCRCTGYDMIFEGVKRAAGEMSDDSRASPADD</sequence>
<dbReference type="EMBL" id="REFZ01000002">
    <property type="protein sequence ID" value="RQH02479.1"/>
    <property type="molecule type" value="Genomic_DNA"/>
</dbReference>
<evidence type="ECO:0000256" key="4">
    <source>
        <dbReference type="ARBA" id="ARBA00023004"/>
    </source>
</evidence>
<dbReference type="Gene3D" id="1.10.150.120">
    <property type="entry name" value="[2Fe-2S]-binding domain"/>
    <property type="match status" value="1"/>
</dbReference>
<dbReference type="PANTHER" id="PTHR44379:SF5">
    <property type="entry name" value="OXIDOREDUCTASE WITH IRON-SULFUR SUBUNIT"/>
    <property type="match status" value="1"/>
</dbReference>
<keyword evidence="8" id="KW-1185">Reference proteome</keyword>
<gene>
    <name evidence="7" type="ORF">EA472_04025</name>
</gene>
<dbReference type="GO" id="GO:0046872">
    <property type="term" value="F:metal ion binding"/>
    <property type="evidence" value="ECO:0007669"/>
    <property type="project" value="UniProtKB-KW"/>
</dbReference>
<keyword evidence="5" id="KW-0411">Iron-sulfur</keyword>
<dbReference type="Pfam" id="PF01799">
    <property type="entry name" value="Fer2_2"/>
    <property type="match status" value="1"/>
</dbReference>
<dbReference type="GO" id="GO:0051537">
    <property type="term" value="F:2 iron, 2 sulfur cluster binding"/>
    <property type="evidence" value="ECO:0007669"/>
    <property type="project" value="UniProtKB-KW"/>
</dbReference>
<feature type="domain" description="2Fe-2S ferredoxin-type" evidence="6">
    <location>
        <begin position="2"/>
        <end position="78"/>
    </location>
</feature>
<dbReference type="OrthoDB" id="37184at2157"/>
<dbReference type="Gene3D" id="3.10.20.30">
    <property type="match status" value="1"/>
</dbReference>
<protein>
    <submittedName>
        <fullName evidence="7">(2Fe-2S)-binding protein</fullName>
    </submittedName>
</protein>
<reference evidence="7 8" key="1">
    <citation type="submission" date="2018-10" db="EMBL/GenBank/DDBJ databases">
        <title>Natrarchaeobius chitinivorans gen. nov., sp. nov., and Natrarchaeobius haloalkaliphilus sp. nov., alkaliphilic, chitin-utilizing haloarchaea from hypersaline alkaline lakes.</title>
        <authorList>
            <person name="Sorokin D.Y."/>
            <person name="Elcheninov A.G."/>
            <person name="Kostrikina N.A."/>
            <person name="Bale N.J."/>
            <person name="Sinninghe Damste J.S."/>
            <person name="Khijniak T.V."/>
            <person name="Kublanov I.V."/>
            <person name="Toshchakov S.V."/>
        </authorList>
    </citation>
    <scope>NUCLEOTIDE SEQUENCE [LARGE SCALE GENOMIC DNA]</scope>
    <source>
        <strain evidence="7 8">AArcht7</strain>
    </source>
</reference>
<accession>A0A3N6MEY0</accession>
<keyword evidence="1" id="KW-0001">2Fe-2S</keyword>
<dbReference type="InterPro" id="IPR006058">
    <property type="entry name" value="2Fe2S_fd_BS"/>
</dbReference>
<comment type="caution">
    <text evidence="7">The sequence shown here is derived from an EMBL/GenBank/DDBJ whole genome shotgun (WGS) entry which is preliminary data.</text>
</comment>
<dbReference type="Pfam" id="PF00111">
    <property type="entry name" value="Fer2"/>
    <property type="match status" value="1"/>
</dbReference>